<dbReference type="PANTHER" id="PTHR10371">
    <property type="entry name" value="NADH DEHYDROGENASE UBIQUINONE FLAVOPROTEIN 2, MITOCHONDRIAL"/>
    <property type="match status" value="1"/>
</dbReference>
<dbReference type="RefSeq" id="WP_133436575.1">
    <property type="nucleotide sequence ID" value="NZ_JAUFSA010000001.1"/>
</dbReference>
<feature type="binding site" evidence="15">
    <location>
        <position position="163"/>
    </location>
    <ligand>
        <name>[2Fe-2S] cluster</name>
        <dbReference type="ChEBI" id="CHEBI:190135"/>
    </ligand>
</feature>
<feature type="region of interest" description="Disordered" evidence="16">
    <location>
        <begin position="1"/>
        <end position="32"/>
    </location>
</feature>
<dbReference type="Pfam" id="PF01257">
    <property type="entry name" value="2Fe-2S_thioredx"/>
    <property type="match status" value="1"/>
</dbReference>
<dbReference type="InterPro" id="IPR002023">
    <property type="entry name" value="NuoE-like"/>
</dbReference>
<evidence type="ECO:0000256" key="15">
    <source>
        <dbReference type="PIRSR" id="PIRSR000216-1"/>
    </source>
</evidence>
<sequence>MTAPEGKPKESGSGERVFLRLGPPPEEPSQFVVEGAPESYPTEVRARLEVEAKEIIAKYPNKRSALLPLLHLVQGEDSYITPAGMEFCADQLDLTGAEVSAVASFYTMYRRGPTGEYLVGVCTNTLCAVMGGDAIFEDLKGHLGVGNDETTDDGAVTLQHIECNAACDYAPVMMVNWEFYDNQTIESARELVDSLRAGKPVAPTRGAPLCKFRETSRILAGLRDERPDEGQGGAGAATLAGLRVAKENDMQAPPGPEGQA</sequence>
<dbReference type="NCBIfam" id="NF005721">
    <property type="entry name" value="PRK07539.1-1"/>
    <property type="match status" value="1"/>
</dbReference>
<evidence type="ECO:0000256" key="1">
    <source>
        <dbReference type="ARBA" id="ARBA00010643"/>
    </source>
</evidence>
<comment type="caution">
    <text evidence="17">The sequence shown here is derived from an EMBL/GenBank/DDBJ whole genome shotgun (WGS) entry which is preliminary data.</text>
</comment>
<dbReference type="EMBL" id="JAUFSA010000001">
    <property type="protein sequence ID" value="MDP7736403.1"/>
    <property type="molecule type" value="Genomic_DNA"/>
</dbReference>
<comment type="function">
    <text evidence="14">NDH-1 shuttles electrons from NADH, via FMN and iron-sulfur (Fe-S) centers, to quinones in the respiratory chain. The immediate electron acceptor for the enzyme in this species is believed to be menaquinone. Couples the redox reaction to proton translocation (for every two electrons transferred, four hydrogen ions are translocated across the cytoplasmic membrane), and thus conserves the redox energy in a proton gradient.</text>
</comment>
<dbReference type="CDD" id="cd03064">
    <property type="entry name" value="TRX_Fd_NuoE"/>
    <property type="match status" value="1"/>
</dbReference>
<proteinExistence type="inferred from homology"/>
<comment type="cofactor">
    <cofactor evidence="15">
        <name>[2Fe-2S] cluster</name>
        <dbReference type="ChEBI" id="CHEBI:190135"/>
    </cofactor>
    <text evidence="15">Binds 1 [2Fe-2S] cluster.</text>
</comment>
<organism evidence="17 18">
    <name type="scientific">Mycobacterium paragordonae</name>
    <dbReference type="NCBI Taxonomy" id="1389713"/>
    <lineage>
        <taxon>Bacteria</taxon>
        <taxon>Bacillati</taxon>
        <taxon>Actinomycetota</taxon>
        <taxon>Actinomycetes</taxon>
        <taxon>Mycobacteriales</taxon>
        <taxon>Mycobacteriaceae</taxon>
        <taxon>Mycobacterium</taxon>
    </lineage>
</organism>
<evidence type="ECO:0000256" key="11">
    <source>
        <dbReference type="ARBA" id="ARBA00032788"/>
    </source>
</evidence>
<dbReference type="GO" id="GO:0046872">
    <property type="term" value="F:metal ion binding"/>
    <property type="evidence" value="ECO:0007669"/>
    <property type="project" value="UniProtKB-KW"/>
</dbReference>
<keyword evidence="4" id="KW-0874">Quinone</keyword>
<dbReference type="GO" id="GO:0051537">
    <property type="term" value="F:2 iron, 2 sulfur cluster binding"/>
    <property type="evidence" value="ECO:0007669"/>
    <property type="project" value="UniProtKB-KW"/>
</dbReference>
<dbReference type="Proteomes" id="UP001229081">
    <property type="component" value="Unassembled WGS sequence"/>
</dbReference>
<dbReference type="Gene3D" id="1.10.10.1590">
    <property type="entry name" value="NADH-quinone oxidoreductase subunit E"/>
    <property type="match status" value="1"/>
</dbReference>
<name>A0A4R5WYN2_9MYCO</name>
<dbReference type="FunFam" id="3.40.30.10:FF:000057">
    <property type="entry name" value="NADH-quinone oxidoreductase subunit E"/>
    <property type="match status" value="1"/>
</dbReference>
<keyword evidence="7 15" id="KW-0408">Iron</keyword>
<dbReference type="Gene3D" id="3.40.30.10">
    <property type="entry name" value="Glutaredoxin"/>
    <property type="match status" value="1"/>
</dbReference>
<dbReference type="PROSITE" id="PS01099">
    <property type="entry name" value="COMPLEX1_24K"/>
    <property type="match status" value="1"/>
</dbReference>
<keyword evidence="6" id="KW-1278">Translocase</keyword>
<dbReference type="GO" id="GO:0048038">
    <property type="term" value="F:quinone binding"/>
    <property type="evidence" value="ECO:0007669"/>
    <property type="project" value="UniProtKB-KW"/>
</dbReference>
<evidence type="ECO:0000256" key="16">
    <source>
        <dbReference type="SAM" id="MobiDB-lite"/>
    </source>
</evidence>
<comment type="similarity">
    <text evidence="1">Belongs to the complex I 24 kDa subunit family.</text>
</comment>
<evidence type="ECO:0000256" key="4">
    <source>
        <dbReference type="ARBA" id="ARBA00022719"/>
    </source>
</evidence>
<feature type="region of interest" description="Disordered" evidence="16">
    <location>
        <begin position="224"/>
        <end position="260"/>
    </location>
</feature>
<feature type="compositionally biased region" description="Basic and acidic residues" evidence="16">
    <location>
        <begin position="1"/>
        <end position="13"/>
    </location>
</feature>
<dbReference type="GO" id="GO:0003954">
    <property type="term" value="F:NADH dehydrogenase activity"/>
    <property type="evidence" value="ECO:0007669"/>
    <property type="project" value="TreeGrafter"/>
</dbReference>
<reference evidence="17" key="1">
    <citation type="submission" date="2023-06" db="EMBL/GenBank/DDBJ databases">
        <title>Identification of two novel mycobacterium reveal diversities and complexities of Mycobacterium gordonae clade.</title>
        <authorList>
            <person name="Matsumoto Y."/>
            <person name="Nakamura S."/>
            <person name="Motooka D."/>
            <person name="Fukushima K."/>
        </authorList>
    </citation>
    <scope>NUCLEOTIDE SEQUENCE</scope>
    <source>
        <strain evidence="17">TY812</strain>
    </source>
</reference>
<evidence type="ECO:0000256" key="3">
    <source>
        <dbReference type="ARBA" id="ARBA00022714"/>
    </source>
</evidence>
<evidence type="ECO:0000313" key="17">
    <source>
        <dbReference type="EMBL" id="MDP7736403.1"/>
    </source>
</evidence>
<comment type="catalytic activity">
    <reaction evidence="13">
        <text>a quinone + NADH + 5 H(+)(in) = a quinol + NAD(+) + 4 H(+)(out)</text>
        <dbReference type="Rhea" id="RHEA:57888"/>
        <dbReference type="ChEBI" id="CHEBI:15378"/>
        <dbReference type="ChEBI" id="CHEBI:24646"/>
        <dbReference type="ChEBI" id="CHEBI:57540"/>
        <dbReference type="ChEBI" id="CHEBI:57945"/>
        <dbReference type="ChEBI" id="CHEBI:132124"/>
    </reaction>
</comment>
<dbReference type="PANTHER" id="PTHR10371:SF3">
    <property type="entry name" value="NADH DEHYDROGENASE [UBIQUINONE] FLAVOPROTEIN 2, MITOCHONDRIAL"/>
    <property type="match status" value="1"/>
</dbReference>
<keyword evidence="5 15" id="KW-0479">Metal-binding</keyword>
<feature type="binding site" evidence="15">
    <location>
        <position position="167"/>
    </location>
    <ligand>
        <name>[2Fe-2S] cluster</name>
        <dbReference type="ChEBI" id="CHEBI:190135"/>
    </ligand>
</feature>
<accession>A0A4R5WYN2</accession>
<evidence type="ECO:0000256" key="2">
    <source>
        <dbReference type="ARBA" id="ARBA00019898"/>
    </source>
</evidence>
<dbReference type="InterPro" id="IPR041921">
    <property type="entry name" value="NuoE_N"/>
</dbReference>
<comment type="cofactor">
    <cofactor evidence="12">
        <name>[2Fe-2S] cluster</name>
        <dbReference type="ChEBI" id="CHEBI:190135"/>
    </cofactor>
</comment>
<dbReference type="FunFam" id="1.10.10.1590:FF:000001">
    <property type="entry name" value="NADH-quinone oxidoreductase subunit E"/>
    <property type="match status" value="1"/>
</dbReference>
<feature type="binding site" evidence="15">
    <location>
        <position position="122"/>
    </location>
    <ligand>
        <name>[2Fe-2S] cluster</name>
        <dbReference type="ChEBI" id="CHEBI:190135"/>
    </ligand>
</feature>
<keyword evidence="17" id="KW-0560">Oxidoreductase</keyword>
<evidence type="ECO:0000256" key="10">
    <source>
        <dbReference type="ARBA" id="ARBA00031580"/>
    </source>
</evidence>
<evidence type="ECO:0000313" key="18">
    <source>
        <dbReference type="Proteomes" id="UP001229081"/>
    </source>
</evidence>
<feature type="binding site" evidence="15">
    <location>
        <position position="127"/>
    </location>
    <ligand>
        <name>[2Fe-2S] cluster</name>
        <dbReference type="ChEBI" id="CHEBI:190135"/>
    </ligand>
</feature>
<dbReference type="PIRSF" id="PIRSF000216">
    <property type="entry name" value="NADH_DH_24kDa"/>
    <property type="match status" value="1"/>
</dbReference>
<keyword evidence="3 15" id="KW-0001">2Fe-2S</keyword>
<evidence type="ECO:0000256" key="12">
    <source>
        <dbReference type="ARBA" id="ARBA00034078"/>
    </source>
</evidence>
<dbReference type="InterPro" id="IPR042128">
    <property type="entry name" value="NuoE_dom"/>
</dbReference>
<dbReference type="SUPFAM" id="SSF52833">
    <property type="entry name" value="Thioredoxin-like"/>
    <property type="match status" value="1"/>
</dbReference>
<evidence type="ECO:0000256" key="13">
    <source>
        <dbReference type="ARBA" id="ARBA00047712"/>
    </source>
</evidence>
<evidence type="ECO:0000256" key="5">
    <source>
        <dbReference type="ARBA" id="ARBA00022723"/>
    </source>
</evidence>
<gene>
    <name evidence="17" type="primary">nuoE</name>
    <name evidence="17" type="ORF">QXL92_16810</name>
</gene>
<evidence type="ECO:0000256" key="9">
    <source>
        <dbReference type="ARBA" id="ARBA00023027"/>
    </source>
</evidence>
<keyword evidence="8 15" id="KW-0411">Iron-sulfur</keyword>
<evidence type="ECO:0000256" key="6">
    <source>
        <dbReference type="ARBA" id="ARBA00022967"/>
    </source>
</evidence>
<protein>
    <recommendedName>
        <fullName evidence="2">NADH-quinone oxidoreductase subunit E</fullName>
    </recommendedName>
    <alternativeName>
        <fullName evidence="10">NADH dehydrogenase I subunit E</fullName>
    </alternativeName>
    <alternativeName>
        <fullName evidence="11">NDH-1 subunit E</fullName>
    </alternativeName>
</protein>
<evidence type="ECO:0000256" key="14">
    <source>
        <dbReference type="ARBA" id="ARBA00058530"/>
    </source>
</evidence>
<keyword evidence="9" id="KW-0520">NAD</keyword>
<evidence type="ECO:0000256" key="8">
    <source>
        <dbReference type="ARBA" id="ARBA00023014"/>
    </source>
</evidence>
<dbReference type="AlphaFoldDB" id="A0A4R5WYN2"/>
<evidence type="ECO:0000256" key="7">
    <source>
        <dbReference type="ARBA" id="ARBA00023004"/>
    </source>
</evidence>
<dbReference type="InterPro" id="IPR036249">
    <property type="entry name" value="Thioredoxin-like_sf"/>
</dbReference>